<dbReference type="PANTHER" id="PTHR41335:SF1">
    <property type="entry name" value="MEMBRANE PROTEIN"/>
    <property type="match status" value="1"/>
</dbReference>
<evidence type="ECO:0000256" key="5">
    <source>
        <dbReference type="SAM" id="MobiDB-lite"/>
    </source>
</evidence>
<feature type="transmembrane region" description="Helical" evidence="6">
    <location>
        <begin position="7"/>
        <end position="27"/>
    </location>
</feature>
<dbReference type="PANTHER" id="PTHR41335">
    <property type="entry name" value="MEMBRANE PROTEIN-RELATED"/>
    <property type="match status" value="1"/>
</dbReference>
<feature type="compositionally biased region" description="Basic and acidic residues" evidence="5">
    <location>
        <begin position="92"/>
        <end position="117"/>
    </location>
</feature>
<feature type="transmembrane region" description="Helical" evidence="6">
    <location>
        <begin position="39"/>
        <end position="65"/>
    </location>
</feature>
<comment type="caution">
    <text evidence="8">The sequence shown here is derived from an EMBL/GenBank/DDBJ whole genome shotgun (WGS) entry which is preliminary data.</text>
</comment>
<accession>A0A9X2INK6</accession>
<evidence type="ECO:0000259" key="7">
    <source>
        <dbReference type="Pfam" id="PF06305"/>
    </source>
</evidence>
<keyword evidence="2 6" id="KW-0812">Transmembrane</keyword>
<reference evidence="8" key="1">
    <citation type="submission" date="2022-05" db="EMBL/GenBank/DDBJ databases">
        <title>Comparative Genomics of Spacecraft Associated Microbes.</title>
        <authorList>
            <person name="Tran M.T."/>
            <person name="Wright A."/>
            <person name="Seuylemezian A."/>
            <person name="Eisen J."/>
            <person name="Coil D."/>
        </authorList>
    </citation>
    <scope>NUCLEOTIDE SEQUENCE</scope>
    <source>
        <strain evidence="8">214.1.1</strain>
    </source>
</reference>
<keyword evidence="1" id="KW-1003">Cell membrane</keyword>
<gene>
    <name evidence="8" type="ORF">M3202_01210</name>
</gene>
<evidence type="ECO:0000256" key="2">
    <source>
        <dbReference type="ARBA" id="ARBA00022692"/>
    </source>
</evidence>
<dbReference type="InterPro" id="IPR010445">
    <property type="entry name" value="LapA_dom"/>
</dbReference>
<dbReference type="RefSeq" id="WP_251221549.1">
    <property type="nucleotide sequence ID" value="NZ_JAMBOL010000001.1"/>
</dbReference>
<organism evidence="8 9">
    <name type="scientific">Halalkalibacter oceani</name>
    <dbReference type="NCBI Taxonomy" id="1653776"/>
    <lineage>
        <taxon>Bacteria</taxon>
        <taxon>Bacillati</taxon>
        <taxon>Bacillota</taxon>
        <taxon>Bacilli</taxon>
        <taxon>Bacillales</taxon>
        <taxon>Bacillaceae</taxon>
        <taxon>Halalkalibacter</taxon>
    </lineage>
</organism>
<keyword evidence="3 6" id="KW-1133">Transmembrane helix</keyword>
<evidence type="ECO:0000256" key="6">
    <source>
        <dbReference type="SAM" id="Phobius"/>
    </source>
</evidence>
<dbReference type="GO" id="GO:0005886">
    <property type="term" value="C:plasma membrane"/>
    <property type="evidence" value="ECO:0007669"/>
    <property type="project" value="InterPro"/>
</dbReference>
<keyword evidence="4 6" id="KW-0472">Membrane</keyword>
<dbReference type="Pfam" id="PF06305">
    <property type="entry name" value="LapA_dom"/>
    <property type="match status" value="1"/>
</dbReference>
<evidence type="ECO:0000256" key="1">
    <source>
        <dbReference type="ARBA" id="ARBA00022475"/>
    </source>
</evidence>
<sequence length="117" mass="12861">MKGQTGLIFGLLAAIIIAVFAVINVDGVRVNYLFGTAEWPLILVILGSVFMGAIIAGALGMVRIYRLQAELRRLRAGTANEALSEEQTDEISAAKEKHEFPEETPKTRAQFRKESNQ</sequence>
<feature type="region of interest" description="Disordered" evidence="5">
    <location>
        <begin position="81"/>
        <end position="117"/>
    </location>
</feature>
<name>A0A9X2INK6_9BACI</name>
<evidence type="ECO:0000313" key="9">
    <source>
        <dbReference type="Proteomes" id="UP001139179"/>
    </source>
</evidence>
<dbReference type="AlphaFoldDB" id="A0A9X2INK6"/>
<dbReference type="EMBL" id="JAMBOL010000001">
    <property type="protein sequence ID" value="MCM3712688.1"/>
    <property type="molecule type" value="Genomic_DNA"/>
</dbReference>
<feature type="domain" description="Lipopolysaccharide assembly protein A" evidence="7">
    <location>
        <begin position="24"/>
        <end position="75"/>
    </location>
</feature>
<evidence type="ECO:0000313" key="8">
    <source>
        <dbReference type="EMBL" id="MCM3712688.1"/>
    </source>
</evidence>
<evidence type="ECO:0000256" key="4">
    <source>
        <dbReference type="ARBA" id="ARBA00023136"/>
    </source>
</evidence>
<protein>
    <submittedName>
        <fullName evidence="8">Lipopolysaccharide assembly protein LapA domain-containing protein</fullName>
    </submittedName>
</protein>
<keyword evidence="9" id="KW-1185">Reference proteome</keyword>
<proteinExistence type="predicted"/>
<dbReference type="Proteomes" id="UP001139179">
    <property type="component" value="Unassembled WGS sequence"/>
</dbReference>
<evidence type="ECO:0000256" key="3">
    <source>
        <dbReference type="ARBA" id="ARBA00022989"/>
    </source>
</evidence>